<dbReference type="Gene3D" id="1.20.120.330">
    <property type="entry name" value="Nucleotidyltransferases domain 2"/>
    <property type="match status" value="1"/>
</dbReference>
<keyword evidence="2" id="KW-1185">Reference proteome</keyword>
<dbReference type="AlphaFoldDB" id="A0A158FHG1"/>
<evidence type="ECO:0008006" key="3">
    <source>
        <dbReference type="Google" id="ProtNLM"/>
    </source>
</evidence>
<dbReference type="Proteomes" id="UP000054717">
    <property type="component" value="Unassembled WGS sequence"/>
</dbReference>
<gene>
    <name evidence="1" type="ORF">AWB66_00936</name>
</gene>
<proteinExistence type="predicted"/>
<name>A0A158FHG1_9BURK</name>
<evidence type="ECO:0000313" key="1">
    <source>
        <dbReference type="EMBL" id="SAL19053.1"/>
    </source>
</evidence>
<organism evidence="1 2">
    <name type="scientific">Caballeronia telluris</name>
    <dbReference type="NCBI Taxonomy" id="326475"/>
    <lineage>
        <taxon>Bacteria</taxon>
        <taxon>Pseudomonadati</taxon>
        <taxon>Pseudomonadota</taxon>
        <taxon>Betaproteobacteria</taxon>
        <taxon>Burkholderiales</taxon>
        <taxon>Burkholderiaceae</taxon>
        <taxon>Caballeronia</taxon>
    </lineage>
</organism>
<dbReference type="RefSeq" id="WP_087629094.1">
    <property type="nucleotide sequence ID" value="NZ_FCNZ02000002.1"/>
</dbReference>
<reference evidence="1" key="1">
    <citation type="submission" date="2016-01" db="EMBL/GenBank/DDBJ databases">
        <authorList>
            <person name="Peeters Charlotte."/>
        </authorList>
    </citation>
    <scope>NUCLEOTIDE SEQUENCE</scope>
    <source>
        <strain evidence="1">LMG 22936</strain>
    </source>
</reference>
<sequence>MTEFEPHGIHRMAGYFFKQSAEDYGAARCCLLHGLFPGFVMAEQAVEKLIKAFLLTADPTFKPKKGQGHNLAAFCARLIEKYPAISLDGFEPTIQLLQACYDGRYPDSAADPMPRATAELHNVDRLYMHLADQAPLAGDRKWSIGVFPHLYMAHLGVSNMPDGKWMLHGNAAAMRLLTGRPLPAIVERWRNAAALHPHAIP</sequence>
<comment type="caution">
    <text evidence="1">The sequence shown here is derived from an EMBL/GenBank/DDBJ whole genome shotgun (WGS) entry which is preliminary data.</text>
</comment>
<evidence type="ECO:0000313" key="2">
    <source>
        <dbReference type="Proteomes" id="UP000054717"/>
    </source>
</evidence>
<accession>A0A158FHG1</accession>
<dbReference type="SUPFAM" id="SSF81593">
    <property type="entry name" value="Nucleotidyltransferase substrate binding subunit/domain"/>
    <property type="match status" value="1"/>
</dbReference>
<protein>
    <recommendedName>
        <fullName evidence="3">HEPN domain protein</fullName>
    </recommendedName>
</protein>
<dbReference type="EMBL" id="FCNZ02000002">
    <property type="protein sequence ID" value="SAL19053.1"/>
    <property type="molecule type" value="Genomic_DNA"/>
</dbReference>